<accession>A0A812PTK1</accession>
<protein>
    <submittedName>
        <fullName evidence="1">Uncharacterized protein</fullName>
    </submittedName>
</protein>
<dbReference type="EMBL" id="CAJNDS010002157">
    <property type="protein sequence ID" value="CAE7355081.1"/>
    <property type="molecule type" value="Genomic_DNA"/>
</dbReference>
<keyword evidence="2" id="KW-1185">Reference proteome</keyword>
<sequence>MQIAYALNAAVVPPLKLASLQRALLKAQQVELPETEVAEAAELQSRVEDALHHLRCAAESRELFEMAAGIDGVVLGIQIIRGTRTPDLHAVPPPKERQQVDPWAAYLANQADLRRLMDTFSPQDAEWVERSVIYGLRAQTGHIFLKQTLNPEASERFYALRAKYNNTVKTASDQFTWLAPSRTAARRSMNKMTRKAGQAILSLFPDQQQPKLEYSWAKQVIWLGDSRVAAGTMGR</sequence>
<evidence type="ECO:0000313" key="2">
    <source>
        <dbReference type="Proteomes" id="UP000604046"/>
    </source>
</evidence>
<comment type="caution">
    <text evidence="1">The sequence shown here is derived from an EMBL/GenBank/DDBJ whole genome shotgun (WGS) entry which is preliminary data.</text>
</comment>
<gene>
    <name evidence="1" type="ORF">SNAT2548_LOCUS18849</name>
</gene>
<proteinExistence type="predicted"/>
<dbReference type="Proteomes" id="UP000604046">
    <property type="component" value="Unassembled WGS sequence"/>
</dbReference>
<evidence type="ECO:0000313" key="1">
    <source>
        <dbReference type="EMBL" id="CAE7355081.1"/>
    </source>
</evidence>
<name>A0A812PTK1_9DINO</name>
<dbReference type="AlphaFoldDB" id="A0A812PTK1"/>
<reference evidence="1" key="1">
    <citation type="submission" date="2021-02" db="EMBL/GenBank/DDBJ databases">
        <authorList>
            <person name="Dougan E. K."/>
            <person name="Rhodes N."/>
            <person name="Thang M."/>
            <person name="Chan C."/>
        </authorList>
    </citation>
    <scope>NUCLEOTIDE SEQUENCE</scope>
</reference>
<organism evidence="1 2">
    <name type="scientific">Symbiodinium natans</name>
    <dbReference type="NCBI Taxonomy" id="878477"/>
    <lineage>
        <taxon>Eukaryota</taxon>
        <taxon>Sar</taxon>
        <taxon>Alveolata</taxon>
        <taxon>Dinophyceae</taxon>
        <taxon>Suessiales</taxon>
        <taxon>Symbiodiniaceae</taxon>
        <taxon>Symbiodinium</taxon>
    </lineage>
</organism>